<organism evidence="2 3">
    <name type="scientific">Parasponia andersonii</name>
    <name type="common">Sponia andersonii</name>
    <dbReference type="NCBI Taxonomy" id="3476"/>
    <lineage>
        <taxon>Eukaryota</taxon>
        <taxon>Viridiplantae</taxon>
        <taxon>Streptophyta</taxon>
        <taxon>Embryophyta</taxon>
        <taxon>Tracheophyta</taxon>
        <taxon>Spermatophyta</taxon>
        <taxon>Magnoliopsida</taxon>
        <taxon>eudicotyledons</taxon>
        <taxon>Gunneridae</taxon>
        <taxon>Pentapetalae</taxon>
        <taxon>rosids</taxon>
        <taxon>fabids</taxon>
        <taxon>Rosales</taxon>
        <taxon>Cannabaceae</taxon>
        <taxon>Parasponia</taxon>
    </lineage>
</organism>
<name>A0A2P5CGT5_PARAD</name>
<protein>
    <submittedName>
        <fullName evidence="2">Uncharacterized protein</fullName>
    </submittedName>
</protein>
<reference evidence="3" key="1">
    <citation type="submission" date="2016-06" db="EMBL/GenBank/DDBJ databases">
        <title>Parallel loss of symbiosis genes in relatives of nitrogen-fixing non-legume Parasponia.</title>
        <authorList>
            <person name="Van Velzen R."/>
            <person name="Holmer R."/>
            <person name="Bu F."/>
            <person name="Rutten L."/>
            <person name="Van Zeijl A."/>
            <person name="Liu W."/>
            <person name="Santuari L."/>
            <person name="Cao Q."/>
            <person name="Sharma T."/>
            <person name="Shen D."/>
            <person name="Roswanjaya Y."/>
            <person name="Wardhani T."/>
            <person name="Kalhor M.S."/>
            <person name="Jansen J."/>
            <person name="Van den Hoogen J."/>
            <person name="Gungor B."/>
            <person name="Hartog M."/>
            <person name="Hontelez J."/>
            <person name="Verver J."/>
            <person name="Yang W.-C."/>
            <person name="Schijlen E."/>
            <person name="Repin R."/>
            <person name="Schilthuizen M."/>
            <person name="Schranz E."/>
            <person name="Heidstra R."/>
            <person name="Miyata K."/>
            <person name="Fedorova E."/>
            <person name="Kohlen W."/>
            <person name="Bisseling T."/>
            <person name="Smit S."/>
            <person name="Geurts R."/>
        </authorList>
    </citation>
    <scope>NUCLEOTIDE SEQUENCE [LARGE SCALE GENOMIC DNA]</scope>
    <source>
        <strain evidence="3">cv. WU1-14</strain>
    </source>
</reference>
<dbReference type="EMBL" id="JXTB01000133">
    <property type="protein sequence ID" value="PON60185.1"/>
    <property type="molecule type" value="Genomic_DNA"/>
</dbReference>
<dbReference type="Proteomes" id="UP000237105">
    <property type="component" value="Unassembled WGS sequence"/>
</dbReference>
<evidence type="ECO:0000313" key="2">
    <source>
        <dbReference type="EMBL" id="PON60185.1"/>
    </source>
</evidence>
<feature type="non-terminal residue" evidence="2">
    <location>
        <position position="58"/>
    </location>
</feature>
<keyword evidence="3" id="KW-1185">Reference proteome</keyword>
<comment type="caution">
    <text evidence="2">The sequence shown here is derived from an EMBL/GenBank/DDBJ whole genome shotgun (WGS) entry which is preliminary data.</text>
</comment>
<dbReference type="AlphaFoldDB" id="A0A2P5CGT5"/>
<gene>
    <name evidence="2" type="ORF">PanWU01x14_155100</name>
</gene>
<proteinExistence type="predicted"/>
<sequence length="58" mass="6252">MSARMIVFGRETQAQPNPTPRARLGPGPKSTRPGRTGPRATLTGRGPARWAWPELSGL</sequence>
<evidence type="ECO:0000313" key="3">
    <source>
        <dbReference type="Proteomes" id="UP000237105"/>
    </source>
</evidence>
<feature type="region of interest" description="Disordered" evidence="1">
    <location>
        <begin position="1"/>
        <end position="58"/>
    </location>
</feature>
<evidence type="ECO:0000256" key="1">
    <source>
        <dbReference type="SAM" id="MobiDB-lite"/>
    </source>
</evidence>
<accession>A0A2P5CGT5</accession>